<dbReference type="GO" id="GO:0070043">
    <property type="term" value="F:rRNA (guanine-N7-)-methyltransferase activity"/>
    <property type="evidence" value="ECO:0007669"/>
    <property type="project" value="UniProtKB-UniRule"/>
</dbReference>
<evidence type="ECO:0000256" key="4">
    <source>
        <dbReference type="ARBA" id="ARBA00022679"/>
    </source>
</evidence>
<dbReference type="RefSeq" id="WP_012823853.1">
    <property type="nucleotide sequence ID" value="NC_013422.1"/>
</dbReference>
<evidence type="ECO:0000313" key="9">
    <source>
        <dbReference type="EMBL" id="ACX95817.1"/>
    </source>
</evidence>
<evidence type="ECO:0000256" key="5">
    <source>
        <dbReference type="ARBA" id="ARBA00022691"/>
    </source>
</evidence>
<dbReference type="Proteomes" id="UP000009102">
    <property type="component" value="Chromosome"/>
</dbReference>
<evidence type="ECO:0000256" key="1">
    <source>
        <dbReference type="ARBA" id="ARBA00022490"/>
    </source>
</evidence>
<dbReference type="GO" id="GO:0005737">
    <property type="term" value="C:cytoplasm"/>
    <property type="evidence" value="ECO:0007669"/>
    <property type="project" value="UniProtKB-SubCell"/>
</dbReference>
<dbReference type="PANTHER" id="PTHR47313:SF1">
    <property type="entry name" value="RIBOSOMAL RNA LARGE SUBUNIT METHYLTRANSFERASE K_L"/>
    <property type="match status" value="1"/>
</dbReference>
<evidence type="ECO:0000256" key="2">
    <source>
        <dbReference type="ARBA" id="ARBA00022552"/>
    </source>
</evidence>
<dbReference type="AlphaFoldDB" id="D0KZE4"/>
<dbReference type="GO" id="GO:0052915">
    <property type="term" value="F:23S rRNA (guanine(2445)-N(2))-methyltransferase activity"/>
    <property type="evidence" value="ECO:0007669"/>
    <property type="project" value="UniProtKB-UniRule"/>
</dbReference>
<dbReference type="Pfam" id="PF10672">
    <property type="entry name" value="Methyltrans_SAM"/>
    <property type="match status" value="1"/>
</dbReference>
<dbReference type="SUPFAM" id="SSF53335">
    <property type="entry name" value="S-adenosyl-L-methionine-dependent methyltransferases"/>
    <property type="match status" value="2"/>
</dbReference>
<dbReference type="InterPro" id="IPR019614">
    <property type="entry name" value="SAM-dep_methyl-trfase"/>
</dbReference>
<dbReference type="eggNOG" id="COG1092">
    <property type="taxonomic scope" value="Bacteria"/>
</dbReference>
<dbReference type="InterPro" id="IPR053943">
    <property type="entry name" value="RlmKL-like_Mtase_CS"/>
</dbReference>
<dbReference type="InterPro" id="IPR004114">
    <property type="entry name" value="THUMP_dom"/>
</dbReference>
<keyword evidence="1 6" id="KW-0963">Cytoplasm</keyword>
<dbReference type="Gene3D" id="3.40.50.150">
    <property type="entry name" value="Vaccinia Virus protein VP39"/>
    <property type="match status" value="2"/>
</dbReference>
<dbReference type="HOGENOM" id="CLU_014042_2_0_6"/>
<dbReference type="STRING" id="555778.Hneap_0981"/>
<dbReference type="InterPro" id="IPR029063">
    <property type="entry name" value="SAM-dependent_MTases_sf"/>
</dbReference>
<evidence type="ECO:0000259" key="8">
    <source>
        <dbReference type="PROSITE" id="PS51165"/>
    </source>
</evidence>
<keyword evidence="3 6" id="KW-0489">Methyltransferase</keyword>
<organism evidence="9 10">
    <name type="scientific">Halothiobacillus neapolitanus (strain ATCC 23641 / DSM 15147 / CIP 104769 / NCIMB 8539 / c2)</name>
    <name type="common">Thiobacillus neapolitanus</name>
    <dbReference type="NCBI Taxonomy" id="555778"/>
    <lineage>
        <taxon>Bacteria</taxon>
        <taxon>Pseudomonadati</taxon>
        <taxon>Pseudomonadota</taxon>
        <taxon>Gammaproteobacteria</taxon>
        <taxon>Chromatiales</taxon>
        <taxon>Halothiobacillaceae</taxon>
        <taxon>Halothiobacillus</taxon>
    </lineage>
</organism>
<dbReference type="HAMAP" id="MF_01858">
    <property type="entry name" value="23SrRNA_methyltr_KL"/>
    <property type="match status" value="1"/>
</dbReference>
<dbReference type="KEGG" id="hna:Hneap_0981"/>
<comment type="similarity">
    <text evidence="6">Belongs to the methyltransferase superfamily. RlmKL family.</text>
</comment>
<dbReference type="Pfam" id="PF01170">
    <property type="entry name" value="UPF0020"/>
    <property type="match status" value="1"/>
</dbReference>
<dbReference type="OrthoDB" id="9809404at2"/>
<comment type="catalytic activity">
    <reaction evidence="6">
        <text>guanosine(2069) in 23S rRNA + S-adenosyl-L-methionine = N(2)-methylguanosine(2069) in 23S rRNA + S-adenosyl-L-homocysteine + H(+)</text>
        <dbReference type="Rhea" id="RHEA:43772"/>
        <dbReference type="Rhea" id="RHEA-COMP:10688"/>
        <dbReference type="Rhea" id="RHEA-COMP:10689"/>
        <dbReference type="ChEBI" id="CHEBI:15378"/>
        <dbReference type="ChEBI" id="CHEBI:57856"/>
        <dbReference type="ChEBI" id="CHEBI:59789"/>
        <dbReference type="ChEBI" id="CHEBI:74269"/>
        <dbReference type="ChEBI" id="CHEBI:74481"/>
        <dbReference type="EC" id="2.1.1.264"/>
    </reaction>
</comment>
<protein>
    <recommendedName>
        <fullName evidence="6">Ribosomal RNA large subunit methyltransferase K/L</fullName>
    </recommendedName>
    <domain>
        <recommendedName>
            <fullName evidence="6">23S rRNA m2G2445 methyltransferase</fullName>
            <ecNumber evidence="6">2.1.1.173</ecNumber>
        </recommendedName>
        <alternativeName>
            <fullName evidence="6">rRNA (guanine-N(2)-)-methyltransferase RlmL</fullName>
        </alternativeName>
    </domain>
    <domain>
        <recommendedName>
            <fullName evidence="6">23S rRNA m7G2069 methyltransferase</fullName>
            <ecNumber evidence="6">2.1.1.264</ecNumber>
        </recommendedName>
        <alternativeName>
            <fullName evidence="6">rRNA (guanine-N(7)-)-methyltransferase RlmK</fullName>
        </alternativeName>
    </domain>
</protein>
<dbReference type="EC" id="2.1.1.264" evidence="6"/>
<keyword evidence="4 6" id="KW-0808">Transferase</keyword>
<comment type="subcellular location">
    <subcellularLocation>
        <location evidence="6">Cytoplasm</location>
    </subcellularLocation>
</comment>
<keyword evidence="7" id="KW-0694">RNA-binding</keyword>
<gene>
    <name evidence="6" type="primary">rlmL</name>
    <name evidence="9" type="ordered locus">Hneap_0981</name>
</gene>
<sequence>MTDLASSALSWPITVVSAPDMQAPLAEEIRSLVDAKVSDRPFGVLLDATPEQAYRIVCDSLIAGHVYLTLITGQAATADELYRLVQQIDWAEHLAAEGYFTISATGSTDALRHTGFVATRIKDAIVDQFRERTGTRPTIDSEQPDIRLHCHLTASGHTTLSLELSNGSLHRRGYRTDGGLAPLRETLAAGMLWRARWPQLVASETETGAALFDPMCGSGTLLIEAALRLTGLPQDLRVKRIGSTGWLGHREQAQKRVLDNPPELAKGVDKLTLIGQDIDIEQITAARANAERAGVDHLMVFREADAWKAPCPPEFEGKSHGLVVSNLPYGHRLDVGGDHEGEPDWSALTDQWQRCFNGWHWAFLLPEGEGQNWPLRYERVFPMDQSGIAIDMIRGSFDGKARREAPGPIGLANRLCAAAEQARALVDAAPFANRLQKNYRHLKKLAEREGWCCFRVYDADLPDFNCAVDLYRDEAGETWADIQEYRAPNKIDPQLARARLSIIVEQVMENLSLAENHSVVRQRKRQTGTEQYQKITQERLERVVHEGSTRLWVNLTDYLDTGLFLDHRLVRDRVAELSRGKKLLNLFCYTATASVRAAHQGASRTVSIDLSNTYLDWAERNFTLNNLKVGTEHSLIRADVLDWLEQRSNAIYQPERFDVIFCDPPTFSNSKAMQDTLDIQRDHEFLVRSCMHLLSDDGTLIFSNNLKGFTLSSKLLDEFRINDLSRKTLPGDFARTPNRRSVFEIRHHDDT</sequence>
<dbReference type="NCBIfam" id="NF008748">
    <property type="entry name" value="PRK11783.1"/>
    <property type="match status" value="1"/>
</dbReference>
<dbReference type="CDD" id="cd11715">
    <property type="entry name" value="THUMP_AdoMetMT"/>
    <property type="match status" value="1"/>
</dbReference>
<dbReference type="SMART" id="SM00981">
    <property type="entry name" value="THUMP"/>
    <property type="match status" value="1"/>
</dbReference>
<keyword evidence="2 6" id="KW-0698">rRNA processing</keyword>
<evidence type="ECO:0000256" key="3">
    <source>
        <dbReference type="ARBA" id="ARBA00022603"/>
    </source>
</evidence>
<feature type="domain" description="THUMP" evidence="8">
    <location>
        <begin position="52"/>
        <end position="164"/>
    </location>
</feature>
<evidence type="ECO:0000313" key="10">
    <source>
        <dbReference type="Proteomes" id="UP000009102"/>
    </source>
</evidence>
<dbReference type="PROSITE" id="PS51165">
    <property type="entry name" value="THUMP"/>
    <property type="match status" value="1"/>
</dbReference>
<proteinExistence type="inferred from homology"/>
<dbReference type="EC" id="2.1.1.173" evidence="6"/>
<evidence type="ECO:0000256" key="6">
    <source>
        <dbReference type="HAMAP-Rule" id="MF_01858"/>
    </source>
</evidence>
<dbReference type="Gene3D" id="3.30.750.80">
    <property type="entry name" value="RNA methyltransferase domain (HRMD) like"/>
    <property type="match status" value="1"/>
</dbReference>
<keyword evidence="10" id="KW-1185">Reference proteome</keyword>
<dbReference type="Pfam" id="PF02926">
    <property type="entry name" value="THUMP"/>
    <property type="match status" value="1"/>
</dbReference>
<dbReference type="CDD" id="cd02440">
    <property type="entry name" value="AdoMet_MTases"/>
    <property type="match status" value="1"/>
</dbReference>
<dbReference type="InterPro" id="IPR017244">
    <property type="entry name" value="23SrRNA_methyltr_KL"/>
</dbReference>
<dbReference type="PANTHER" id="PTHR47313">
    <property type="entry name" value="RIBOSOMAL RNA LARGE SUBUNIT METHYLTRANSFERASE K/L"/>
    <property type="match status" value="1"/>
</dbReference>
<accession>D0KZE4</accession>
<name>D0KZE4_HALNC</name>
<dbReference type="PIRSF" id="PIRSF037618">
    <property type="entry name" value="RNA_Mtase_bacteria_prd"/>
    <property type="match status" value="1"/>
</dbReference>
<dbReference type="PROSITE" id="PS01261">
    <property type="entry name" value="UPF0020"/>
    <property type="match status" value="1"/>
</dbReference>
<reference evidence="9 10" key="1">
    <citation type="submission" date="2009-10" db="EMBL/GenBank/DDBJ databases">
        <title>Complete sequence of Halothiobacillus neapolitanus c2.</title>
        <authorList>
            <consortium name="US DOE Joint Genome Institute"/>
            <person name="Lucas S."/>
            <person name="Copeland A."/>
            <person name="Lapidus A."/>
            <person name="Glavina del Rio T."/>
            <person name="Tice H."/>
            <person name="Bruce D."/>
            <person name="Goodwin L."/>
            <person name="Pitluck S."/>
            <person name="Davenport K."/>
            <person name="Brettin T."/>
            <person name="Detter J.C."/>
            <person name="Han C."/>
            <person name="Tapia R."/>
            <person name="Larimer F."/>
            <person name="Land M."/>
            <person name="Hauser L."/>
            <person name="Kyrpides N."/>
            <person name="Mikhailova N."/>
            <person name="Kerfeld C."/>
            <person name="Cannon G."/>
            <person name="Heinhort S."/>
        </authorList>
    </citation>
    <scope>NUCLEOTIDE SEQUENCE [LARGE SCALE GENOMIC DNA]</scope>
    <source>
        <strain evidence="10">ATCC 23641 / c2</strain>
    </source>
</reference>
<dbReference type="eggNOG" id="COG0116">
    <property type="taxonomic scope" value="Bacteria"/>
</dbReference>
<evidence type="ECO:0000256" key="7">
    <source>
        <dbReference type="PROSITE-ProRule" id="PRU00529"/>
    </source>
</evidence>
<dbReference type="EMBL" id="CP001801">
    <property type="protein sequence ID" value="ACX95817.1"/>
    <property type="molecule type" value="Genomic_DNA"/>
</dbReference>
<dbReference type="InterPro" id="IPR000241">
    <property type="entry name" value="RlmKL-like_Mtase"/>
</dbReference>
<comment type="function">
    <text evidence="6">Specifically methylates the guanine in position 2445 (m2G2445) and the guanine in position 2069 (m7G2069) of 23S rRNA.</text>
</comment>
<dbReference type="Gene3D" id="3.30.2130.30">
    <property type="match status" value="1"/>
</dbReference>
<dbReference type="GO" id="GO:0003723">
    <property type="term" value="F:RNA binding"/>
    <property type="evidence" value="ECO:0007669"/>
    <property type="project" value="UniProtKB-UniRule"/>
</dbReference>
<comment type="catalytic activity">
    <reaction evidence="6">
        <text>guanosine(2445) in 23S rRNA + S-adenosyl-L-methionine = N(2)-methylguanosine(2445) in 23S rRNA + S-adenosyl-L-homocysteine + H(+)</text>
        <dbReference type="Rhea" id="RHEA:42740"/>
        <dbReference type="Rhea" id="RHEA-COMP:10215"/>
        <dbReference type="Rhea" id="RHEA-COMP:10216"/>
        <dbReference type="ChEBI" id="CHEBI:15378"/>
        <dbReference type="ChEBI" id="CHEBI:57856"/>
        <dbReference type="ChEBI" id="CHEBI:59789"/>
        <dbReference type="ChEBI" id="CHEBI:74269"/>
        <dbReference type="ChEBI" id="CHEBI:74481"/>
        <dbReference type="EC" id="2.1.1.173"/>
    </reaction>
</comment>
<keyword evidence="5 6" id="KW-0949">S-adenosyl-L-methionine</keyword>